<feature type="domain" description="Clathrin/coatomer adaptor adaptin-like N-terminal" evidence="7">
    <location>
        <begin position="45"/>
        <end position="145"/>
    </location>
</feature>
<evidence type="ECO:0000256" key="4">
    <source>
        <dbReference type="ARBA" id="ARBA00022737"/>
    </source>
</evidence>
<dbReference type="InterPro" id="IPR017105">
    <property type="entry name" value="AP3_complex_dsu"/>
</dbReference>
<dbReference type="Pfam" id="PF01602">
    <property type="entry name" value="Adaptin_N"/>
    <property type="match status" value="1"/>
</dbReference>
<dbReference type="InterPro" id="IPR016024">
    <property type="entry name" value="ARM-type_fold"/>
</dbReference>
<dbReference type="GO" id="GO:0010008">
    <property type="term" value="C:endosome membrane"/>
    <property type="evidence" value="ECO:0007669"/>
    <property type="project" value="TreeGrafter"/>
</dbReference>
<comment type="similarity">
    <text evidence="2">Belongs to the adaptor complexes large subunit family.</text>
</comment>
<evidence type="ECO:0000256" key="2">
    <source>
        <dbReference type="ARBA" id="ARBA00006613"/>
    </source>
</evidence>
<protein>
    <recommendedName>
        <fullName evidence="7">Clathrin/coatomer adaptor adaptin-like N-terminal domain-containing protein</fullName>
    </recommendedName>
</protein>
<evidence type="ECO:0000313" key="8">
    <source>
        <dbReference type="EMBL" id="KAG5462379.1"/>
    </source>
</evidence>
<dbReference type="GO" id="GO:0006896">
    <property type="term" value="P:Golgi to vacuole transport"/>
    <property type="evidence" value="ECO:0007669"/>
    <property type="project" value="TreeGrafter"/>
</dbReference>
<dbReference type="InterPro" id="IPR011989">
    <property type="entry name" value="ARM-like"/>
</dbReference>
<evidence type="ECO:0000256" key="6">
    <source>
        <dbReference type="ARBA" id="ARBA00023136"/>
    </source>
</evidence>
<evidence type="ECO:0000259" key="7">
    <source>
        <dbReference type="Pfam" id="PF01602"/>
    </source>
</evidence>
<accession>A0A8H7ZZU0</accession>
<dbReference type="GO" id="GO:0006623">
    <property type="term" value="P:protein targeting to vacuole"/>
    <property type="evidence" value="ECO:0007669"/>
    <property type="project" value="TreeGrafter"/>
</dbReference>
<organism evidence="8 9">
    <name type="scientific">Olpidium bornovanus</name>
    <dbReference type="NCBI Taxonomy" id="278681"/>
    <lineage>
        <taxon>Eukaryota</taxon>
        <taxon>Fungi</taxon>
        <taxon>Fungi incertae sedis</taxon>
        <taxon>Olpidiomycota</taxon>
        <taxon>Olpidiomycotina</taxon>
        <taxon>Olpidiomycetes</taxon>
        <taxon>Olpidiales</taxon>
        <taxon>Olpidiaceae</taxon>
        <taxon>Olpidium</taxon>
    </lineage>
</organism>
<dbReference type="OrthoDB" id="10264595at2759"/>
<dbReference type="PANTHER" id="PTHR22781">
    <property type="entry name" value="DELTA ADAPTIN-RELATED"/>
    <property type="match status" value="1"/>
</dbReference>
<sequence length="182" mass="20286">MFELVNPDAEKPSLWGGGVSVFSVPALQKSLTDLIRGVRANKKNEAQYIATCFEEIRRELKQNDPDVKAQAVSKLTYVSCLCAWDWSAAPGLHMLGYEIGLASFHIVEVMSSPNFINKRAGYLAAVQSFRQDTDVLMLTTNLLRKVHAATSFFFFFFPPRTKALPAVKLSSTRGYTLSLCRS</sequence>
<evidence type="ECO:0000256" key="3">
    <source>
        <dbReference type="ARBA" id="ARBA00022448"/>
    </source>
</evidence>
<dbReference type="AlphaFoldDB" id="A0A8H7ZZU0"/>
<keyword evidence="4" id="KW-0677">Repeat</keyword>
<keyword evidence="5" id="KW-0653">Protein transport</keyword>
<dbReference type="InterPro" id="IPR002553">
    <property type="entry name" value="Clathrin/coatomer_adapt-like_N"/>
</dbReference>
<name>A0A8H7ZZU0_9FUNG</name>
<evidence type="ECO:0000256" key="5">
    <source>
        <dbReference type="ARBA" id="ARBA00022927"/>
    </source>
</evidence>
<dbReference type="Proteomes" id="UP000673691">
    <property type="component" value="Unassembled WGS sequence"/>
</dbReference>
<evidence type="ECO:0000313" key="9">
    <source>
        <dbReference type="Proteomes" id="UP000673691"/>
    </source>
</evidence>
<gene>
    <name evidence="8" type="ORF">BJ554DRAFT_5301</name>
</gene>
<comment type="caution">
    <text evidence="8">The sequence shown here is derived from an EMBL/GenBank/DDBJ whole genome shotgun (WGS) entry which is preliminary data.</text>
</comment>
<dbReference type="Gene3D" id="1.25.10.10">
    <property type="entry name" value="Leucine-rich Repeat Variant"/>
    <property type="match status" value="1"/>
</dbReference>
<keyword evidence="9" id="KW-1185">Reference proteome</keyword>
<dbReference type="GO" id="GO:0030123">
    <property type="term" value="C:AP-3 adaptor complex"/>
    <property type="evidence" value="ECO:0007669"/>
    <property type="project" value="InterPro"/>
</dbReference>
<keyword evidence="6" id="KW-0472">Membrane</keyword>
<evidence type="ECO:0000256" key="1">
    <source>
        <dbReference type="ARBA" id="ARBA00004308"/>
    </source>
</evidence>
<reference evidence="8 9" key="1">
    <citation type="journal article" name="Sci. Rep.">
        <title>Genome-scale phylogenetic analyses confirm Olpidium as the closest living zoosporic fungus to the non-flagellated, terrestrial fungi.</title>
        <authorList>
            <person name="Chang Y."/>
            <person name="Rochon D."/>
            <person name="Sekimoto S."/>
            <person name="Wang Y."/>
            <person name="Chovatia M."/>
            <person name="Sandor L."/>
            <person name="Salamov A."/>
            <person name="Grigoriev I.V."/>
            <person name="Stajich J.E."/>
            <person name="Spatafora J.W."/>
        </authorList>
    </citation>
    <scope>NUCLEOTIDE SEQUENCE [LARGE SCALE GENOMIC DNA]</scope>
    <source>
        <strain evidence="8">S191</strain>
    </source>
</reference>
<proteinExistence type="inferred from homology"/>
<dbReference type="EMBL" id="JAEFCI010002208">
    <property type="protein sequence ID" value="KAG5462379.1"/>
    <property type="molecule type" value="Genomic_DNA"/>
</dbReference>
<dbReference type="PANTHER" id="PTHR22781:SF12">
    <property type="entry name" value="AP-3 COMPLEX SUBUNIT DELTA-1"/>
    <property type="match status" value="1"/>
</dbReference>
<keyword evidence="3" id="KW-0813">Transport</keyword>
<dbReference type="SUPFAM" id="SSF48371">
    <property type="entry name" value="ARM repeat"/>
    <property type="match status" value="1"/>
</dbReference>
<comment type="subcellular location">
    <subcellularLocation>
        <location evidence="1">Endomembrane system</location>
    </subcellularLocation>
</comment>